<name>A0A6C0BT62_9ZZZZ</name>
<dbReference type="Gene3D" id="3.90.940.20">
    <property type="entry name" value="RPB5-like RNA polymerase subunit"/>
    <property type="match status" value="1"/>
</dbReference>
<dbReference type="AlphaFoldDB" id="A0A6C0BT62"/>
<dbReference type="GO" id="GO:0003899">
    <property type="term" value="F:DNA-directed RNA polymerase activity"/>
    <property type="evidence" value="ECO:0007669"/>
    <property type="project" value="InterPro"/>
</dbReference>
<protein>
    <recommendedName>
        <fullName evidence="2">RNA polymerase subunit H/Rpb5 C-terminal domain-containing protein</fullName>
    </recommendedName>
</protein>
<dbReference type="InterPro" id="IPR014381">
    <property type="entry name" value="Arch_Rpo5/euc_Rpb5"/>
</dbReference>
<dbReference type="GO" id="GO:0005665">
    <property type="term" value="C:RNA polymerase II, core complex"/>
    <property type="evidence" value="ECO:0007669"/>
    <property type="project" value="TreeGrafter"/>
</dbReference>
<proteinExistence type="predicted"/>
<dbReference type="Pfam" id="PF01191">
    <property type="entry name" value="RNA_pol_Rpb5_C"/>
    <property type="match status" value="1"/>
</dbReference>
<keyword evidence="1" id="KW-0804">Transcription</keyword>
<dbReference type="InterPro" id="IPR035913">
    <property type="entry name" value="RPB5-like_sf"/>
</dbReference>
<dbReference type="SUPFAM" id="SSF55287">
    <property type="entry name" value="RPB5-like RNA polymerase subunit"/>
    <property type="match status" value="1"/>
</dbReference>
<dbReference type="PANTHER" id="PTHR10535:SF0">
    <property type="entry name" value="DNA-DIRECTED RNA POLYMERASES I, II, AND III SUBUNIT RPABC1"/>
    <property type="match status" value="1"/>
</dbReference>
<reference evidence="3" key="1">
    <citation type="journal article" date="2020" name="Nature">
        <title>Giant virus diversity and host interactions through global metagenomics.</title>
        <authorList>
            <person name="Schulz F."/>
            <person name="Roux S."/>
            <person name="Paez-Espino D."/>
            <person name="Jungbluth S."/>
            <person name="Walsh D.A."/>
            <person name="Denef V.J."/>
            <person name="McMahon K.D."/>
            <person name="Konstantinidis K.T."/>
            <person name="Eloe-Fadrosh E.A."/>
            <person name="Kyrpides N.C."/>
            <person name="Woyke T."/>
        </authorList>
    </citation>
    <scope>NUCLEOTIDE SEQUENCE</scope>
    <source>
        <strain evidence="3">GVMAG-M-3300018428-16</strain>
    </source>
</reference>
<organism evidence="3">
    <name type="scientific">viral metagenome</name>
    <dbReference type="NCBI Taxonomy" id="1070528"/>
    <lineage>
        <taxon>unclassified sequences</taxon>
        <taxon>metagenomes</taxon>
        <taxon>organismal metagenomes</taxon>
    </lineage>
</organism>
<dbReference type="EMBL" id="MN739233">
    <property type="protein sequence ID" value="QHS94759.1"/>
    <property type="molecule type" value="Genomic_DNA"/>
</dbReference>
<feature type="domain" description="RNA polymerase subunit H/Rpb5 C-terminal" evidence="2">
    <location>
        <begin position="142"/>
        <end position="216"/>
    </location>
</feature>
<dbReference type="PIRSF" id="PIRSF000747">
    <property type="entry name" value="RPB5"/>
    <property type="match status" value="1"/>
</dbReference>
<evidence type="ECO:0000313" key="3">
    <source>
        <dbReference type="EMBL" id="QHS94759.1"/>
    </source>
</evidence>
<evidence type="ECO:0000256" key="1">
    <source>
        <dbReference type="ARBA" id="ARBA00023163"/>
    </source>
</evidence>
<dbReference type="GO" id="GO:0006366">
    <property type="term" value="P:transcription by RNA polymerase II"/>
    <property type="evidence" value="ECO:0007669"/>
    <property type="project" value="TreeGrafter"/>
</dbReference>
<evidence type="ECO:0000259" key="2">
    <source>
        <dbReference type="Pfam" id="PF01191"/>
    </source>
</evidence>
<dbReference type="GO" id="GO:0005736">
    <property type="term" value="C:RNA polymerase I complex"/>
    <property type="evidence" value="ECO:0007669"/>
    <property type="project" value="TreeGrafter"/>
</dbReference>
<dbReference type="PANTHER" id="PTHR10535">
    <property type="entry name" value="DNA-DIRECTED RNA POLYMERASES I, II, AND III SUBUNIT RPABC1"/>
    <property type="match status" value="1"/>
</dbReference>
<dbReference type="GO" id="GO:0042797">
    <property type="term" value="P:tRNA transcription by RNA polymerase III"/>
    <property type="evidence" value="ECO:0007669"/>
    <property type="project" value="TreeGrafter"/>
</dbReference>
<sequence length="219" mass="25521">MSLESSTNSSSFYNTIYKSRLNILELLSVQGYNVEDYHGYSTGELHSMINNKQLDMILENKDTNKPKIYVKYFAIVHKSIKTNHITTMIEDLVHTEQLLTKNDIIFIITHDNPNDTIINELKKIWEQEGINIIVYSLKRLQFNILNHEMVPPHVILSDEEKNDFLKKYNIVDPHTQIPQISRFDPVACAIFLKPGQICKITRPSKTSIKGIYYRYCINN</sequence>
<accession>A0A6C0BT62</accession>
<dbReference type="GO" id="GO:0006362">
    <property type="term" value="P:transcription elongation by RNA polymerase I"/>
    <property type="evidence" value="ECO:0007669"/>
    <property type="project" value="TreeGrafter"/>
</dbReference>
<dbReference type="InterPro" id="IPR000783">
    <property type="entry name" value="RNA_pol_subH/Rpb5_C"/>
</dbReference>
<dbReference type="GO" id="GO:0005666">
    <property type="term" value="C:RNA polymerase III complex"/>
    <property type="evidence" value="ECO:0007669"/>
    <property type="project" value="TreeGrafter"/>
</dbReference>
<dbReference type="GO" id="GO:0003677">
    <property type="term" value="F:DNA binding"/>
    <property type="evidence" value="ECO:0007669"/>
    <property type="project" value="InterPro"/>
</dbReference>